<reference evidence="3 4" key="1">
    <citation type="submission" date="2018-03" db="EMBL/GenBank/DDBJ databases">
        <title>Whole genome sequencing of Histamine producing bacteria.</title>
        <authorList>
            <person name="Butler K."/>
        </authorList>
    </citation>
    <scope>NUCLEOTIDE SEQUENCE [LARGE SCALE GENOMIC DNA]</scope>
    <source>
        <strain evidence="3 4">DSM 16190</strain>
    </source>
</reference>
<evidence type="ECO:0000256" key="1">
    <source>
        <dbReference type="SAM" id="SignalP"/>
    </source>
</evidence>
<proteinExistence type="predicted"/>
<feature type="chain" id="PRO_5015668114" evidence="1">
    <location>
        <begin position="22"/>
        <end position="1178"/>
    </location>
</feature>
<evidence type="ECO:0000259" key="2">
    <source>
        <dbReference type="Pfam" id="PF20419"/>
    </source>
</evidence>
<keyword evidence="1" id="KW-0732">Signal</keyword>
<sequence>MRYLGFLLYGLSIFFSLHAQANCSALKTSENFTVLFRINDANLDETVFISKKNGKSSYPLWSDDWFYRYSSIIYDSISVEKGKDYDIWLHYESGGHKAGVLTYYQYIAPAGWTYVTHKDVNLSFLRSINIGISEENTDQLICSSGGEGPELPEPEPDYCELFPGPVQTWQGNTNNYFSQDATSQIFNTSEKKVGFSNQITKSYNPLYAPSAFVSGLCDGMRCELDGPQSEEKALRWDTSTVEHIKIDHVVKKNEISKPNTQYESYWGAPYPGLQVERNASLTFTSGEYWVDSAIILGKLNIDGNVVLHVWNKLDIGGSVNTSNPTDNLTIFAYNSGGSCPLPANFPKGPPQVNTSYAVNINVAGQFNGRIYSQGPVALSNATTLIGAVTACQLQLSNTAKIIGKSECFDPQPKNTLKITPKSAFGLTCERMPVTFSVRKENGDLDTDYSGTLNASVTSSNPTNSCWALTEDATECSKENITISLPGGQRKLWLQSKTAGDITIKGKTGDLSDNAGPYRFAPFGFRVNGGDPAKTVAGKNETLLIEAVADRGAKCEVIEDYGKVEGENKPLSITSLDYVQPTTGSKSLDVDGSTLADGASIVKSLRFTQGKALLPVTYKDAGEISFELADDKWQPKDCETDSTDCDDRERDWKGLKGKAVIYSRPYTFALCDIQSAGGRTDFSGTSSSGNGFAAAGETFSVTFKPIIWTSSLANPDSDNSSDSNHDIVTTGSAWCQVATTPNYYSVEALNLSAPLNLSIPDAPHSPVPEQGTANKGELAGTVSVPFNQRQAQDGLIVSNLTWSEVGSLWLQSDATYLGMKLDQGVGALGRFYPHHFTLNSSELVDAVPDKFTYMDQSFTASFEVEAQNKAGGATLNYGDFAAVYQEKLDLVAIDGGVTSTDKNELTSRLDQSVLPSLPPWAKSWSQATLTLDQGEVGFLRDVITSEPKTTSPDGPYDVRVGLVVNKPADCATRGCTDFADQDLELLDADDVTSVKAIALAGNITARYGRLKLDDANSQFDKAVNVSVRAQYWDSSVNAFVINTDDSISRFDGGNYCKQMIWPTAPDDVAKSKSIMQGSGTVSSGKSYVLEASPDRTDYFREQVRFWLRLAKSPQSTESGVLNCKDGDAPTAGDYYRPWLQYNWRDNGDEDPSAVVTFGVYRGNDRIIYRGEKGMNRLLN</sequence>
<name>A0A2T3MXX7_9GAMM</name>
<comment type="caution">
    <text evidence="3">The sequence shown here is derived from an EMBL/GenBank/DDBJ whole genome shotgun (WGS) entry which is preliminary data.</text>
</comment>
<feature type="signal peptide" evidence="1">
    <location>
        <begin position="1"/>
        <end position="21"/>
    </location>
</feature>
<evidence type="ECO:0000313" key="4">
    <source>
        <dbReference type="Proteomes" id="UP000240904"/>
    </source>
</evidence>
<dbReference type="RefSeq" id="WP_107283810.1">
    <property type="nucleotide sequence ID" value="NZ_PYMC01000008.1"/>
</dbReference>
<dbReference type="OrthoDB" id="9790247at2"/>
<organism evidence="3 4">
    <name type="scientific">Photobacterium lipolyticum</name>
    <dbReference type="NCBI Taxonomy" id="266810"/>
    <lineage>
        <taxon>Bacteria</taxon>
        <taxon>Pseudomonadati</taxon>
        <taxon>Pseudomonadota</taxon>
        <taxon>Gammaproteobacteria</taxon>
        <taxon>Vibrionales</taxon>
        <taxon>Vibrionaceae</taxon>
        <taxon>Photobacterium</taxon>
    </lineage>
</organism>
<dbReference type="AlphaFoldDB" id="A0A2T3MXX7"/>
<dbReference type="Proteomes" id="UP000240904">
    <property type="component" value="Unassembled WGS sequence"/>
</dbReference>
<gene>
    <name evidence="3" type="ORF">C9I89_12200</name>
</gene>
<evidence type="ECO:0000313" key="3">
    <source>
        <dbReference type="EMBL" id="PSW04730.1"/>
    </source>
</evidence>
<protein>
    <submittedName>
        <fullName evidence="3">MSHA biogenesis protein MshQ</fullName>
    </submittedName>
</protein>
<accession>A0A2T3MXX7</accession>
<dbReference type="EMBL" id="PYMC01000008">
    <property type="protein sequence ID" value="PSW04730.1"/>
    <property type="molecule type" value="Genomic_DNA"/>
</dbReference>
<dbReference type="Pfam" id="PF20419">
    <property type="entry name" value="DUF6701"/>
    <property type="match status" value="1"/>
</dbReference>
<feature type="domain" description="DUF6701" evidence="2">
    <location>
        <begin position="519"/>
        <end position="1171"/>
    </location>
</feature>
<keyword evidence="4" id="KW-1185">Reference proteome</keyword>
<dbReference type="InterPro" id="IPR046524">
    <property type="entry name" value="DUF6701"/>
</dbReference>